<proteinExistence type="predicted"/>
<dbReference type="OrthoDB" id="145213at2"/>
<dbReference type="Proteomes" id="UP000317894">
    <property type="component" value="Unassembled WGS sequence"/>
</dbReference>
<dbReference type="InterPro" id="IPR051200">
    <property type="entry name" value="Host-pathogen_enzymatic-act"/>
</dbReference>
<accession>A0A552U8Z8</accession>
<evidence type="ECO:0000256" key="1">
    <source>
        <dbReference type="ARBA" id="ARBA00022729"/>
    </source>
</evidence>
<protein>
    <submittedName>
        <fullName evidence="4">Beta-propeller fold lactonase family protein</fullName>
    </submittedName>
</protein>
<evidence type="ECO:0000313" key="5">
    <source>
        <dbReference type="Proteomes" id="UP000317894"/>
    </source>
</evidence>
<dbReference type="InterPro" id="IPR048433">
    <property type="entry name" value="YNCE-like_beta-prop"/>
</dbReference>
<dbReference type="InterPro" id="IPR015943">
    <property type="entry name" value="WD40/YVTN_repeat-like_dom_sf"/>
</dbReference>
<evidence type="ECO:0000256" key="2">
    <source>
        <dbReference type="SAM" id="MobiDB-lite"/>
    </source>
</evidence>
<dbReference type="Pfam" id="PF21783">
    <property type="entry name" value="YNCE"/>
    <property type="match status" value="1"/>
</dbReference>
<organism evidence="4 5">
    <name type="scientific">Glacieibacterium frigidum</name>
    <dbReference type="NCBI Taxonomy" id="2593303"/>
    <lineage>
        <taxon>Bacteria</taxon>
        <taxon>Pseudomonadati</taxon>
        <taxon>Pseudomonadota</taxon>
        <taxon>Alphaproteobacteria</taxon>
        <taxon>Sphingomonadales</taxon>
        <taxon>Sphingosinicellaceae</taxon>
        <taxon>Glacieibacterium</taxon>
    </lineage>
</organism>
<dbReference type="PANTHER" id="PTHR47197">
    <property type="entry name" value="PROTEIN NIRF"/>
    <property type="match status" value="1"/>
</dbReference>
<dbReference type="AlphaFoldDB" id="A0A552U8Z8"/>
<dbReference type="Gene3D" id="2.130.10.10">
    <property type="entry name" value="YVTN repeat-like/Quinoprotein amine dehydrogenase"/>
    <property type="match status" value="2"/>
</dbReference>
<reference evidence="4 5" key="1">
    <citation type="submission" date="2019-07" db="EMBL/GenBank/DDBJ databases">
        <title>Novel species isolated from glacier.</title>
        <authorList>
            <person name="Liu Q."/>
            <person name="Xin Y.-H."/>
        </authorList>
    </citation>
    <scope>NUCLEOTIDE SEQUENCE [LARGE SCALE GENOMIC DNA]</scope>
    <source>
        <strain evidence="4 5">LB1R16</strain>
    </source>
</reference>
<keyword evidence="1" id="KW-0732">Signal</keyword>
<sequence>MSGHGAGLSRDDEPARLSSGRLRYLRAAARAGARHALRRRLPQLRAARLRPPRPRRRGRAEDLRLGRTRACRHRRGRADDRLDRRAAAPRRRGPGDRCGRPGADRTCRCRLGRPTVIRLALALLLAAPAAAETLIVGNKAEDSISLIDLKTGRELRRLPTASKPHEVAVSPDGALAAVVAYGGTTIDLIDLASGKQLSRIDLSPNAAPHGIVWLRDGRIVVTTEGSDTLTIVDSASGRVTGAVPTGQKGSHMVVVSRDATRAYVSNLSSRSVSVIDLSKGAKLRDLVAGDEPEGIALTPDGRELWVASRGSDDVRVYDTSSFAEVAKLSVGDLPIRLAISPDGRTAISSNFNGGDLSVIDVRARKVVRTIPVSGDKAVQQVTILFDATGKRLYVAETGAARVAEVDLASGKVLRRLAAGKGSDGLGISRVNVAR</sequence>
<name>A0A552U8Z8_9SPHN</name>
<dbReference type="PANTHER" id="PTHR47197:SF3">
    <property type="entry name" value="DIHYDRO-HEME D1 DEHYDROGENASE"/>
    <property type="match status" value="1"/>
</dbReference>
<dbReference type="NCBIfam" id="TIGR02276">
    <property type="entry name" value="beta_rpt_yvtn"/>
    <property type="match status" value="1"/>
</dbReference>
<feature type="compositionally biased region" description="Basic residues" evidence="2">
    <location>
        <begin position="42"/>
        <end position="58"/>
    </location>
</feature>
<gene>
    <name evidence="4" type="ORF">FMM06_13470</name>
</gene>
<keyword evidence="5" id="KW-1185">Reference proteome</keyword>
<feature type="compositionally biased region" description="Basic residues" evidence="2">
    <location>
        <begin position="66"/>
        <end position="76"/>
    </location>
</feature>
<feature type="region of interest" description="Disordered" evidence="2">
    <location>
        <begin position="42"/>
        <end position="105"/>
    </location>
</feature>
<comment type="caution">
    <text evidence="4">The sequence shown here is derived from an EMBL/GenBank/DDBJ whole genome shotgun (WGS) entry which is preliminary data.</text>
</comment>
<feature type="compositionally biased region" description="Basic and acidic residues" evidence="2">
    <location>
        <begin position="93"/>
        <end position="105"/>
    </location>
</feature>
<dbReference type="EMBL" id="VJWA01000002">
    <property type="protein sequence ID" value="TRW14691.1"/>
    <property type="molecule type" value="Genomic_DNA"/>
</dbReference>
<feature type="domain" description="YNCE-like beta-propeller" evidence="3">
    <location>
        <begin position="119"/>
        <end position="425"/>
    </location>
</feature>
<evidence type="ECO:0000313" key="4">
    <source>
        <dbReference type="EMBL" id="TRW14691.1"/>
    </source>
</evidence>
<evidence type="ECO:0000259" key="3">
    <source>
        <dbReference type="Pfam" id="PF21783"/>
    </source>
</evidence>
<dbReference type="SUPFAM" id="SSF51004">
    <property type="entry name" value="C-terminal (heme d1) domain of cytochrome cd1-nitrite reductase"/>
    <property type="match status" value="1"/>
</dbReference>
<dbReference type="InterPro" id="IPR011964">
    <property type="entry name" value="YVTN_b-propeller_repeat"/>
</dbReference>
<feature type="compositionally biased region" description="Basic and acidic residues" evidence="2">
    <location>
        <begin position="77"/>
        <end position="86"/>
    </location>
</feature>
<dbReference type="InterPro" id="IPR011048">
    <property type="entry name" value="Haem_d1_sf"/>
</dbReference>